<gene>
    <name evidence="11" type="ORF">BOW52_09800</name>
</gene>
<dbReference type="Proteomes" id="UP000190198">
    <property type="component" value="Unassembled WGS sequence"/>
</dbReference>
<organism evidence="11 12">
    <name type="scientific">Solemya elarraichensis gill symbiont</name>
    <dbReference type="NCBI Taxonomy" id="1918949"/>
    <lineage>
        <taxon>Bacteria</taxon>
        <taxon>Pseudomonadati</taxon>
        <taxon>Pseudomonadota</taxon>
        <taxon>Gammaproteobacteria</taxon>
        <taxon>sulfur-oxidizing symbionts</taxon>
    </lineage>
</organism>
<dbReference type="InterPro" id="IPR023471">
    <property type="entry name" value="CtaG/Cox11_dom_sf"/>
</dbReference>
<dbReference type="PANTHER" id="PTHR21320">
    <property type="entry name" value="CYTOCHROME C OXIDASE ASSEMBLY PROTEIN COX11-RELATED"/>
    <property type="match status" value="1"/>
</dbReference>
<keyword evidence="9 10" id="KW-0472">Membrane</keyword>
<dbReference type="EMBL" id="MPRK01000248">
    <property type="protein sequence ID" value="OOZ37957.1"/>
    <property type="molecule type" value="Genomic_DNA"/>
</dbReference>
<dbReference type="SUPFAM" id="SSF110111">
    <property type="entry name" value="Ctag/Cox11"/>
    <property type="match status" value="1"/>
</dbReference>
<dbReference type="InterPro" id="IPR007533">
    <property type="entry name" value="Cyt_c_oxidase_assmbl_CtaG"/>
</dbReference>
<keyword evidence="12" id="KW-1185">Reference proteome</keyword>
<name>A0A1T2KYL6_9GAMM</name>
<evidence type="ECO:0000256" key="10">
    <source>
        <dbReference type="SAM" id="Phobius"/>
    </source>
</evidence>
<reference evidence="11 12" key="1">
    <citation type="submission" date="2016-11" db="EMBL/GenBank/DDBJ databases">
        <title>Mixed transmission modes and dynamic genome evolution in an obligate animal-bacterial symbiosis.</title>
        <authorList>
            <person name="Russell S.L."/>
            <person name="Corbett-Detig R.B."/>
            <person name="Cavanaugh C.M."/>
        </authorList>
    </citation>
    <scope>NUCLEOTIDE SEQUENCE [LARGE SCALE GENOMIC DNA]</scope>
    <source>
        <strain evidence="11">Sp-SM6</strain>
    </source>
</reference>
<evidence type="ECO:0000256" key="2">
    <source>
        <dbReference type="ARBA" id="ARBA00004382"/>
    </source>
</evidence>
<keyword evidence="6" id="KW-0735">Signal-anchor</keyword>
<comment type="subcellular location">
    <subcellularLocation>
        <location evidence="2">Cell inner membrane</location>
        <topology evidence="2">Single-pass type II membrane protein</topology>
        <orientation evidence="2">Periplasmic side</orientation>
    </subcellularLocation>
</comment>
<proteinExistence type="inferred from homology"/>
<evidence type="ECO:0000313" key="12">
    <source>
        <dbReference type="Proteomes" id="UP000190198"/>
    </source>
</evidence>
<dbReference type="RefSeq" id="WP_078477548.1">
    <property type="nucleotide sequence ID" value="NZ_MPRK01000248.1"/>
</dbReference>
<evidence type="ECO:0000256" key="5">
    <source>
        <dbReference type="ARBA" id="ARBA00022692"/>
    </source>
</evidence>
<dbReference type="PIRSF" id="PIRSF005413">
    <property type="entry name" value="COX11"/>
    <property type="match status" value="1"/>
</dbReference>
<evidence type="ECO:0000256" key="7">
    <source>
        <dbReference type="ARBA" id="ARBA00022989"/>
    </source>
</evidence>
<sequence length="186" mass="20919">MTQKKPIHRQVGILAGIAIAMFGFGFAMVPLYDVFCQVTGFGGRGITNEANLNETVDMDREITVEFIANVGRHAYMEFRPADVRMKVHPGEIAKTSFFARNLNKEGIVSQSVYNVAPAEGSLYFNKTECFCFTQQEFQAGEEREMPLIFSISPDIPDGIRTVSLSYTIYDRTEQNKQLALANNQRD</sequence>
<dbReference type="OrthoDB" id="9804841at2"/>
<keyword evidence="7 10" id="KW-1133">Transmembrane helix</keyword>
<feature type="transmembrane region" description="Helical" evidence="10">
    <location>
        <begin position="12"/>
        <end position="32"/>
    </location>
</feature>
<comment type="similarity">
    <text evidence="3">Belongs to the COX11/CtaG family.</text>
</comment>
<evidence type="ECO:0000256" key="8">
    <source>
        <dbReference type="ARBA" id="ARBA00023008"/>
    </source>
</evidence>
<evidence type="ECO:0000256" key="6">
    <source>
        <dbReference type="ARBA" id="ARBA00022968"/>
    </source>
</evidence>
<evidence type="ECO:0000256" key="4">
    <source>
        <dbReference type="ARBA" id="ARBA00015384"/>
    </source>
</evidence>
<keyword evidence="8" id="KW-0186">Copper</keyword>
<dbReference type="NCBIfam" id="NF003465">
    <property type="entry name" value="PRK05089.1"/>
    <property type="match status" value="1"/>
</dbReference>
<accession>A0A1T2KYL6</accession>
<evidence type="ECO:0000313" key="11">
    <source>
        <dbReference type="EMBL" id="OOZ37957.1"/>
    </source>
</evidence>
<evidence type="ECO:0000256" key="1">
    <source>
        <dbReference type="ARBA" id="ARBA00004007"/>
    </source>
</evidence>
<evidence type="ECO:0000256" key="3">
    <source>
        <dbReference type="ARBA" id="ARBA00009620"/>
    </source>
</evidence>
<comment type="caution">
    <text evidence="11">The sequence shown here is derived from an EMBL/GenBank/DDBJ whole genome shotgun (WGS) entry which is preliminary data.</text>
</comment>
<protein>
    <recommendedName>
        <fullName evidence="4">Cytochrome c oxidase assembly protein CtaG</fullName>
    </recommendedName>
</protein>
<dbReference type="AlphaFoldDB" id="A0A1T2KYL6"/>
<comment type="function">
    <text evidence="1">Exerts its effect at some terminal stage of cytochrome c oxidase synthesis, probably by being involved in the insertion of the copper B into subunit I.</text>
</comment>
<dbReference type="Gene3D" id="2.60.370.10">
    <property type="entry name" value="Ctag/Cox11"/>
    <property type="match status" value="1"/>
</dbReference>
<dbReference type="GO" id="GO:0005507">
    <property type="term" value="F:copper ion binding"/>
    <property type="evidence" value="ECO:0007669"/>
    <property type="project" value="InterPro"/>
</dbReference>
<dbReference type="Pfam" id="PF04442">
    <property type="entry name" value="CtaG_Cox11"/>
    <property type="match status" value="1"/>
</dbReference>
<evidence type="ECO:0000256" key="9">
    <source>
        <dbReference type="ARBA" id="ARBA00023136"/>
    </source>
</evidence>
<dbReference type="GO" id="GO:0005886">
    <property type="term" value="C:plasma membrane"/>
    <property type="evidence" value="ECO:0007669"/>
    <property type="project" value="UniProtKB-SubCell"/>
</dbReference>
<dbReference type="PANTHER" id="PTHR21320:SF3">
    <property type="entry name" value="CYTOCHROME C OXIDASE ASSEMBLY PROTEIN COX11, MITOCHONDRIAL-RELATED"/>
    <property type="match status" value="1"/>
</dbReference>
<keyword evidence="5 10" id="KW-0812">Transmembrane</keyword>